<dbReference type="AlphaFoldDB" id="A0A1L8CPA9"/>
<reference evidence="2 3" key="1">
    <citation type="journal article" date="2017" name="Arch. Microbiol.">
        <title>Mariprofundus micogutta sp. nov., a novel iron-oxidizing zetaproteobacterium isolated from a deep-sea hydrothermal field at the Bayonnaise knoll of the Izu-Ogasawara arc, and a description of Mariprofundales ord. nov. and Zetaproteobacteria classis nov.</title>
        <authorList>
            <person name="Makita H."/>
            <person name="Tanaka E."/>
            <person name="Mitsunobu S."/>
            <person name="Miyazaki M."/>
            <person name="Nunoura T."/>
            <person name="Uematsu K."/>
            <person name="Takaki Y."/>
            <person name="Nishi S."/>
            <person name="Shimamura S."/>
            <person name="Takai K."/>
        </authorList>
    </citation>
    <scope>NUCLEOTIDE SEQUENCE [LARGE SCALE GENOMIC DNA]</scope>
    <source>
        <strain evidence="2 3">ET2</strain>
    </source>
</reference>
<comment type="caution">
    <text evidence="2">The sequence shown here is derived from an EMBL/GenBank/DDBJ whole genome shotgun (WGS) entry which is preliminary data.</text>
</comment>
<keyword evidence="1" id="KW-0472">Membrane</keyword>
<sequence>MSGKQGFISRMEGPLEFITTQLKQGWAARIVLIALILLSIGVIWWSINERLELLNGAKSISQQQETMRREIDHLQLKWSAQNHEKIAEDLAAAENKLMPDQNSLAEWLEKFIAKAQKQRINLIYNVGRAHPTPQKLGNVHLVPIQIILRPSRDLNQRNAYKKILDFAKSITNSSWRMDVTSASVTGSSDQLDQLEMYVEMWMRSTPLQIDNIAAINKGPA</sequence>
<dbReference type="Proteomes" id="UP000231632">
    <property type="component" value="Unassembled WGS sequence"/>
</dbReference>
<feature type="transmembrane region" description="Helical" evidence="1">
    <location>
        <begin position="26"/>
        <end position="47"/>
    </location>
</feature>
<dbReference type="EMBL" id="BDFD01000014">
    <property type="protein sequence ID" value="GAV20723.1"/>
    <property type="molecule type" value="Genomic_DNA"/>
</dbReference>
<gene>
    <name evidence="2" type="ORF">MMIC_P1696</name>
</gene>
<evidence type="ECO:0000313" key="2">
    <source>
        <dbReference type="EMBL" id="GAV20723.1"/>
    </source>
</evidence>
<name>A0A1L8CPA9_9PROT</name>
<dbReference type="RefSeq" id="WP_072660032.1">
    <property type="nucleotide sequence ID" value="NZ_BDFD01000014.1"/>
</dbReference>
<organism evidence="2 3">
    <name type="scientific">Mariprofundus micogutta</name>
    <dbReference type="NCBI Taxonomy" id="1921010"/>
    <lineage>
        <taxon>Bacteria</taxon>
        <taxon>Pseudomonadati</taxon>
        <taxon>Pseudomonadota</taxon>
        <taxon>Candidatius Mariprofundia</taxon>
        <taxon>Mariprofundales</taxon>
        <taxon>Mariprofundaceae</taxon>
        <taxon>Mariprofundus</taxon>
    </lineage>
</organism>
<keyword evidence="1" id="KW-1133">Transmembrane helix</keyword>
<proteinExistence type="predicted"/>
<keyword evidence="1" id="KW-0812">Transmembrane</keyword>
<evidence type="ECO:0000256" key="1">
    <source>
        <dbReference type="SAM" id="Phobius"/>
    </source>
</evidence>
<protein>
    <recommendedName>
        <fullName evidence="4">Pilus assembly protein, PilO</fullName>
    </recommendedName>
</protein>
<dbReference type="STRING" id="1921010.MMIC_P1696"/>
<keyword evidence="3" id="KW-1185">Reference proteome</keyword>
<evidence type="ECO:0008006" key="4">
    <source>
        <dbReference type="Google" id="ProtNLM"/>
    </source>
</evidence>
<evidence type="ECO:0000313" key="3">
    <source>
        <dbReference type="Proteomes" id="UP000231632"/>
    </source>
</evidence>
<accession>A0A1L8CPA9</accession>